<dbReference type="EMBL" id="KI968863">
    <property type="protein sequence ID" value="EUN21123.1"/>
    <property type="molecule type" value="Genomic_DNA"/>
</dbReference>
<dbReference type="PANTHER" id="PTHR47843:SF5">
    <property type="entry name" value="BTB_POZ DOMAIN PROTEIN"/>
    <property type="match status" value="1"/>
</dbReference>
<feature type="domain" description="BTB" evidence="1">
    <location>
        <begin position="23"/>
        <end position="90"/>
    </location>
</feature>
<name>W7DSE0_BIPV3</name>
<gene>
    <name evidence="2" type="ORF">COCVIDRAFT_20927</name>
</gene>
<dbReference type="Gene3D" id="3.30.710.10">
    <property type="entry name" value="Potassium Channel Kv1.1, Chain A"/>
    <property type="match status" value="1"/>
</dbReference>
<proteinExistence type="predicted"/>
<dbReference type="HOGENOM" id="CLU_057752_5_2_1"/>
<dbReference type="RefSeq" id="XP_014550697.1">
    <property type="nucleotide sequence ID" value="XM_014695211.1"/>
</dbReference>
<evidence type="ECO:0000313" key="3">
    <source>
        <dbReference type="Proteomes" id="UP000054337"/>
    </source>
</evidence>
<dbReference type="PROSITE" id="PS50097">
    <property type="entry name" value="BTB"/>
    <property type="match status" value="1"/>
</dbReference>
<keyword evidence="3" id="KW-1185">Reference proteome</keyword>
<evidence type="ECO:0000313" key="2">
    <source>
        <dbReference type="EMBL" id="EUN21123.1"/>
    </source>
</evidence>
<organism evidence="2 3">
    <name type="scientific">Bipolaris victoriae (strain FI3)</name>
    <name type="common">Victoria blight of oats agent</name>
    <name type="synonym">Cochliobolus victoriae</name>
    <dbReference type="NCBI Taxonomy" id="930091"/>
    <lineage>
        <taxon>Eukaryota</taxon>
        <taxon>Fungi</taxon>
        <taxon>Dikarya</taxon>
        <taxon>Ascomycota</taxon>
        <taxon>Pezizomycotina</taxon>
        <taxon>Dothideomycetes</taxon>
        <taxon>Pleosporomycetidae</taxon>
        <taxon>Pleosporales</taxon>
        <taxon>Pleosporineae</taxon>
        <taxon>Pleosporaceae</taxon>
        <taxon>Bipolaris</taxon>
    </lineage>
</organism>
<dbReference type="PANTHER" id="PTHR47843">
    <property type="entry name" value="BTB DOMAIN-CONTAINING PROTEIN-RELATED"/>
    <property type="match status" value="1"/>
</dbReference>
<dbReference type="InterPro" id="IPR011333">
    <property type="entry name" value="SKP1/BTB/POZ_sf"/>
</dbReference>
<dbReference type="Pfam" id="PF00651">
    <property type="entry name" value="BTB"/>
    <property type="match status" value="1"/>
</dbReference>
<accession>W7DSE0</accession>
<evidence type="ECO:0000259" key="1">
    <source>
        <dbReference type="PROSITE" id="PS50097"/>
    </source>
</evidence>
<dbReference type="InterPro" id="IPR000210">
    <property type="entry name" value="BTB/POZ_dom"/>
</dbReference>
<dbReference type="Proteomes" id="UP000054337">
    <property type="component" value="Unassembled WGS sequence"/>
</dbReference>
<dbReference type="AlphaFoldDB" id="W7DSE0"/>
<dbReference type="OrthoDB" id="6359816at2759"/>
<protein>
    <recommendedName>
        <fullName evidence="1">BTB domain-containing protein</fullName>
    </recommendedName>
</protein>
<sequence length="277" mass="30854">MATTPQKQVLDSLKSSLASGAYSDFKITCGSDTYKVHKVIVCNRAGFFARAVSFGGQETESGKLDLPEDEPETVKLLIQYLYEGEYEPQLPPVAESLSTMTISTPVKRGKLSSKKQDYHLVFPHTCYQRLDCCHSSRLCPHHYCGETCGYTCRGFTCPICDTPTLTGSSSQLLTHSKMYEMADKYEVVGLRKLAEEKFNRVCNHFWNTPDFHIAASHAFSTTPEDDAGLRDLVSQTIAKHMELTQAPEIRKLLIQFSGLALGILDAKGKELGWNVKP</sequence>
<dbReference type="CDD" id="cd18186">
    <property type="entry name" value="BTB_POZ_ZBTB_KLHL-like"/>
    <property type="match status" value="1"/>
</dbReference>
<dbReference type="GeneID" id="26252622"/>
<dbReference type="SUPFAM" id="SSF54695">
    <property type="entry name" value="POZ domain"/>
    <property type="match status" value="1"/>
</dbReference>
<reference evidence="2 3" key="1">
    <citation type="journal article" date="2013" name="PLoS Genet.">
        <title>Comparative genome structure, secondary metabolite, and effector coding capacity across Cochliobolus pathogens.</title>
        <authorList>
            <person name="Condon B.J."/>
            <person name="Leng Y."/>
            <person name="Wu D."/>
            <person name="Bushley K.E."/>
            <person name="Ohm R.A."/>
            <person name="Otillar R."/>
            <person name="Martin J."/>
            <person name="Schackwitz W."/>
            <person name="Grimwood J."/>
            <person name="MohdZainudin N."/>
            <person name="Xue C."/>
            <person name="Wang R."/>
            <person name="Manning V.A."/>
            <person name="Dhillon B."/>
            <person name="Tu Z.J."/>
            <person name="Steffenson B.J."/>
            <person name="Salamov A."/>
            <person name="Sun H."/>
            <person name="Lowry S."/>
            <person name="LaButti K."/>
            <person name="Han J."/>
            <person name="Copeland A."/>
            <person name="Lindquist E."/>
            <person name="Barry K."/>
            <person name="Schmutz J."/>
            <person name="Baker S.E."/>
            <person name="Ciuffetti L.M."/>
            <person name="Grigoriev I.V."/>
            <person name="Zhong S."/>
            <person name="Turgeon B.G."/>
        </authorList>
    </citation>
    <scope>NUCLEOTIDE SEQUENCE [LARGE SCALE GENOMIC DNA]</scope>
    <source>
        <strain evidence="2 3">FI3</strain>
    </source>
</reference>